<evidence type="ECO:0000259" key="2">
    <source>
        <dbReference type="Pfam" id="PF13649"/>
    </source>
</evidence>
<dbReference type="RefSeq" id="WP_179170445.1">
    <property type="nucleotide sequence ID" value="NZ_CP058529.1"/>
</dbReference>
<proteinExistence type="predicted"/>
<dbReference type="Proteomes" id="UP000509750">
    <property type="component" value="Chromosome"/>
</dbReference>
<keyword evidence="4" id="KW-1185">Reference proteome</keyword>
<sequence length="191" mass="20514">MGLKEALLYRTFGRPRGLLGRLGGRLMTGRDKREMAEWVLSGLAVEPTDRVLEVGFGPGIGIQTAADAAPEGLVAGVDYSREMVEMARTRNAEAVDAGRVDLRYGPADDLPFDDAAFNAAFSINSMQVWPDAAAGLQEIRRVLHPGGRLALGFTPIAGQSSGELRPLLERAGFDDVRVEEGELGTRAFATK</sequence>
<reference evidence="3 4" key="1">
    <citation type="submission" date="2020-07" db="EMBL/GenBank/DDBJ databases">
        <title>Gai3-2, isolated from salt lake.</title>
        <authorList>
            <person name="Cui H."/>
            <person name="Shi X."/>
        </authorList>
    </citation>
    <scope>NUCLEOTIDE SEQUENCE [LARGE SCALE GENOMIC DNA]</scope>
    <source>
        <strain evidence="3 4">Gai3-2</strain>
    </source>
</reference>
<feature type="domain" description="Methyltransferase" evidence="2">
    <location>
        <begin position="51"/>
        <end position="147"/>
    </location>
</feature>
<dbReference type="EMBL" id="CP058529">
    <property type="protein sequence ID" value="QLG28871.1"/>
    <property type="molecule type" value="Genomic_DNA"/>
</dbReference>
<name>A0A7D5GJG2_9EURY</name>
<dbReference type="GO" id="GO:0003838">
    <property type="term" value="F:sterol 24-C-methyltransferase activity"/>
    <property type="evidence" value="ECO:0007669"/>
    <property type="project" value="TreeGrafter"/>
</dbReference>
<dbReference type="InterPro" id="IPR041698">
    <property type="entry name" value="Methyltransf_25"/>
</dbReference>
<dbReference type="GO" id="GO:0032259">
    <property type="term" value="P:methylation"/>
    <property type="evidence" value="ECO:0007669"/>
    <property type="project" value="UniProtKB-KW"/>
</dbReference>
<dbReference type="SUPFAM" id="SSF53335">
    <property type="entry name" value="S-adenosyl-L-methionine-dependent methyltransferases"/>
    <property type="match status" value="1"/>
</dbReference>
<dbReference type="InterPro" id="IPR029063">
    <property type="entry name" value="SAM-dependent_MTases_sf"/>
</dbReference>
<dbReference type="PANTHER" id="PTHR44068">
    <property type="entry name" value="ZGC:194242"/>
    <property type="match status" value="1"/>
</dbReference>
<dbReference type="KEGG" id="halg:HUG10_15570"/>
<dbReference type="AlphaFoldDB" id="A0A7D5GJG2"/>
<dbReference type="Gene3D" id="3.40.50.150">
    <property type="entry name" value="Vaccinia Virus protein VP39"/>
    <property type="match status" value="1"/>
</dbReference>
<dbReference type="GO" id="GO:0016126">
    <property type="term" value="P:sterol biosynthetic process"/>
    <property type="evidence" value="ECO:0007669"/>
    <property type="project" value="TreeGrafter"/>
</dbReference>
<dbReference type="InterPro" id="IPR050447">
    <property type="entry name" value="Erg6_SMT_methyltransf"/>
</dbReference>
<evidence type="ECO:0000256" key="1">
    <source>
        <dbReference type="ARBA" id="ARBA00022679"/>
    </source>
</evidence>
<evidence type="ECO:0000313" key="3">
    <source>
        <dbReference type="EMBL" id="QLG28871.1"/>
    </source>
</evidence>
<organism evidence="3 4">
    <name type="scientific">Halorarum halophilum</name>
    <dbReference type="NCBI Taxonomy" id="2743090"/>
    <lineage>
        <taxon>Archaea</taxon>
        <taxon>Methanobacteriati</taxon>
        <taxon>Methanobacteriota</taxon>
        <taxon>Stenosarchaea group</taxon>
        <taxon>Halobacteria</taxon>
        <taxon>Halobacteriales</taxon>
        <taxon>Haloferacaceae</taxon>
        <taxon>Halorarum</taxon>
    </lineage>
</organism>
<protein>
    <submittedName>
        <fullName evidence="3">Methyltransferase domain-containing protein</fullName>
    </submittedName>
</protein>
<dbReference type="Pfam" id="PF13649">
    <property type="entry name" value="Methyltransf_25"/>
    <property type="match status" value="1"/>
</dbReference>
<evidence type="ECO:0000313" key="4">
    <source>
        <dbReference type="Proteomes" id="UP000509750"/>
    </source>
</evidence>
<dbReference type="GeneID" id="56030281"/>
<keyword evidence="1 3" id="KW-0808">Transferase</keyword>
<dbReference type="CDD" id="cd02440">
    <property type="entry name" value="AdoMet_MTases"/>
    <property type="match status" value="1"/>
</dbReference>
<dbReference type="OrthoDB" id="11691at2157"/>
<dbReference type="PANTHER" id="PTHR44068:SF1">
    <property type="entry name" value="HYPOTHETICAL LOC100005854"/>
    <property type="match status" value="1"/>
</dbReference>
<keyword evidence="3" id="KW-0489">Methyltransferase</keyword>
<gene>
    <name evidence="3" type="ORF">HUG10_15570</name>
</gene>
<accession>A0A7D5GJG2</accession>